<reference evidence="2 5" key="2">
    <citation type="journal article" date="2022" name="BMC Microbiol.">
        <title>Whole genome sequencing of Moraxella bovis strains from North America reveals two genotypes with different genetic determinants.</title>
        <authorList>
            <person name="Wynn E.L."/>
            <person name="Hille M.M."/>
            <person name="Loy J.D."/>
            <person name="Schuller G."/>
            <person name="Kuhn K.L."/>
            <person name="Dickey A.M."/>
            <person name="Bono J.L."/>
            <person name="Clawson M.L."/>
        </authorList>
    </citation>
    <scope>NUCLEOTIDE SEQUENCE</scope>
    <source>
        <strain evidence="2">SAM102599</strain>
        <strain evidence="3 5">SAM57978</strain>
    </source>
</reference>
<evidence type="ECO:0000313" key="2">
    <source>
        <dbReference type="EMBL" id="UZA04287.1"/>
    </source>
</evidence>
<dbReference type="EMBL" id="CP087830">
    <property type="protein sequence ID" value="UZA04287.1"/>
    <property type="molecule type" value="Genomic_DNA"/>
</dbReference>
<reference evidence="1 4" key="1">
    <citation type="submission" date="2018-06" db="EMBL/GenBank/DDBJ databases">
        <authorList>
            <consortium name="Pathogen Informatics"/>
            <person name="Doyle S."/>
        </authorList>
    </citation>
    <scope>NUCLEOTIDE SEQUENCE [LARGE SCALE GENOMIC DNA]</scope>
    <source>
        <strain evidence="1 4">NCTC9426</strain>
    </source>
</reference>
<dbReference type="EMBL" id="UGPZ01000002">
    <property type="protein sequence ID" value="STY90209.1"/>
    <property type="molecule type" value="Genomic_DNA"/>
</dbReference>
<keyword evidence="6" id="KW-1185">Reference proteome</keyword>
<name>A0A2Z4R6Z4_MORBO</name>
<protein>
    <recommendedName>
        <fullName evidence="7">HEPN domain-containing protein</fullName>
    </recommendedName>
</protein>
<evidence type="ECO:0000313" key="3">
    <source>
        <dbReference type="EMBL" id="UZA52741.1"/>
    </source>
</evidence>
<dbReference type="GeneID" id="77188860"/>
<evidence type="ECO:0000313" key="5">
    <source>
        <dbReference type="Proteomes" id="UP001163283"/>
    </source>
</evidence>
<gene>
    <name evidence="2" type="ORF">LP092_05985</name>
    <name evidence="3" type="ORF">LP129_06300</name>
    <name evidence="1" type="ORF">NCTC9426_00216</name>
</gene>
<dbReference type="Proteomes" id="UP001163632">
    <property type="component" value="Chromosome"/>
</dbReference>
<dbReference type="EMBL" id="CP087781">
    <property type="protein sequence ID" value="UZA52741.1"/>
    <property type="molecule type" value="Genomic_DNA"/>
</dbReference>
<accession>A0A2Z4R6Z4</accession>
<evidence type="ECO:0000313" key="1">
    <source>
        <dbReference type="EMBL" id="STY90209.1"/>
    </source>
</evidence>
<sequence length="128" mass="15115">MSVTTTDLHESINLLFGDIDSTSSEALWRAYINRSYYAVFHELRLAMEQADISTNQYKTGTHDNLYMILDEMAVRDKPIKKLALQFKDFLKKRHKSDYKLHEHITWTDVVMAQKYARELPELIAKYIK</sequence>
<evidence type="ECO:0000313" key="4">
    <source>
        <dbReference type="Proteomes" id="UP000254133"/>
    </source>
</evidence>
<dbReference type="AlphaFoldDB" id="A0A2Z4R6Z4"/>
<dbReference type="Proteomes" id="UP000254133">
    <property type="component" value="Unassembled WGS sequence"/>
</dbReference>
<dbReference type="KEGG" id="mboi:DQF64_06120"/>
<dbReference type="RefSeq" id="WP_112742184.1">
    <property type="nucleotide sequence ID" value="NZ_CP030241.1"/>
</dbReference>
<organism evidence="1 4">
    <name type="scientific">Moraxella bovis</name>
    <dbReference type="NCBI Taxonomy" id="476"/>
    <lineage>
        <taxon>Bacteria</taxon>
        <taxon>Pseudomonadati</taxon>
        <taxon>Pseudomonadota</taxon>
        <taxon>Gammaproteobacteria</taxon>
        <taxon>Moraxellales</taxon>
        <taxon>Moraxellaceae</taxon>
        <taxon>Moraxella</taxon>
    </lineage>
</organism>
<dbReference type="Gene3D" id="1.20.120.330">
    <property type="entry name" value="Nucleotidyltransferases domain 2"/>
    <property type="match status" value="1"/>
</dbReference>
<evidence type="ECO:0008006" key="7">
    <source>
        <dbReference type="Google" id="ProtNLM"/>
    </source>
</evidence>
<evidence type="ECO:0000313" key="6">
    <source>
        <dbReference type="Proteomes" id="UP001163632"/>
    </source>
</evidence>
<proteinExistence type="predicted"/>
<dbReference type="Proteomes" id="UP001163283">
    <property type="component" value="Chromosome"/>
</dbReference>